<accession>A0A6B9LAR3</accession>
<sequence length="83" mass="9659">MHLHIENVYGFLDEHLPYSYVDEVITIMKKKRGIKLPSKSTIRKVRSRTSPSHEKRLDILNALVDLAKRNKSDKEKLTEKISA</sequence>
<reference evidence="1 2" key="1">
    <citation type="journal article" date="2020" name="Viruses">
        <title>Diversity and Host Interactions Among Virulent and Temperate Baltic Sea Flavobacterium Phages.</title>
        <authorList>
            <person name="Nilsson E."/>
            <person name="Bayfield O.W."/>
            <person name="Lundin D."/>
            <person name="Antson A.A."/>
            <person name="Holmfeldt K."/>
        </authorList>
    </citation>
    <scope>NUCLEOTIDE SEQUENCE [LARGE SCALE GENOMIC DNA]</scope>
</reference>
<dbReference type="EMBL" id="MN812211">
    <property type="protein sequence ID" value="QHB39026.1"/>
    <property type="molecule type" value="Genomic_DNA"/>
</dbReference>
<dbReference type="Proteomes" id="UP000465101">
    <property type="component" value="Segment"/>
</dbReference>
<protein>
    <submittedName>
        <fullName evidence="1">Uncharacterized protein</fullName>
    </submittedName>
</protein>
<proteinExistence type="predicted"/>
<gene>
    <name evidence="1" type="ORF">laban61_gp055</name>
</gene>
<organism evidence="1 2">
    <name type="scientific">Flavobacterium phage vB_FspS_laban6-1</name>
    <dbReference type="NCBI Taxonomy" id="2686250"/>
    <lineage>
        <taxon>Viruses</taxon>
        <taxon>Duplodnaviria</taxon>
        <taxon>Heunggongvirae</taxon>
        <taxon>Uroviricota</taxon>
        <taxon>Caudoviricetes</taxon>
        <taxon>Duneviridae</taxon>
        <taxon>Labanvirus</taxon>
        <taxon>Labanvirus laban</taxon>
    </lineage>
</organism>
<evidence type="ECO:0000313" key="2">
    <source>
        <dbReference type="Proteomes" id="UP000465101"/>
    </source>
</evidence>
<keyword evidence="2" id="KW-1185">Reference proteome</keyword>
<evidence type="ECO:0000313" key="1">
    <source>
        <dbReference type="EMBL" id="QHB39026.1"/>
    </source>
</evidence>
<name>A0A6B9LAR3_9CAUD</name>